<name>A0A814UDX2_ADIRI</name>
<dbReference type="Gene3D" id="3.80.10.10">
    <property type="entry name" value="Ribonuclease Inhibitor"/>
    <property type="match status" value="1"/>
</dbReference>
<keyword evidence="3" id="KW-0012">Acyltransferase</keyword>
<sequence length="406" mass="47938">MNLVNSLKGLFFYLFLTVAALFTLIFAFTPAASLIFIHRQFHFRICSFIVGHFLLVITCLLEDFLNIRVVITGDELTKPNVRSIILLNHRTRLDWMYIWMLQSRFKLLDQLKIALKSGIKRIPIIGWGCYHNGFLFLHRQWEKDQDEMKKTIEYYKSSQTPVSLLIFPEGTNLHNKTKLKSNTYASKQTTFNRPYEYCLHPHTTGFTYLLKTMRSNDIIDTVDDITIGYEGEISVTELDLLKGHFPKIIHFHIKRYDVNELPEEDEQVSEWLKKCWDEKENRLEEFYTTYQFDLPSKRFRNHRTEANVQVERRLALLLLIIFIIFWSYCFVAYTSTLTTFWINHKQVDAEGAHYLCNALKLNKTLTDLSIYHNRIEVQGAQCLSDGLQHNKTLATLCLEHNQTRNR</sequence>
<feature type="transmembrane region" description="Helical" evidence="4">
    <location>
        <begin position="314"/>
        <end position="333"/>
    </location>
</feature>
<gene>
    <name evidence="6" type="ORF">EDS130_LOCUS23882</name>
</gene>
<feature type="transmembrane region" description="Helical" evidence="4">
    <location>
        <begin position="12"/>
        <end position="35"/>
    </location>
</feature>
<dbReference type="GO" id="GO:0016746">
    <property type="term" value="F:acyltransferase activity"/>
    <property type="evidence" value="ECO:0007669"/>
    <property type="project" value="UniProtKB-KW"/>
</dbReference>
<evidence type="ECO:0000259" key="5">
    <source>
        <dbReference type="SMART" id="SM00563"/>
    </source>
</evidence>
<dbReference type="Proteomes" id="UP000663852">
    <property type="component" value="Unassembled WGS sequence"/>
</dbReference>
<evidence type="ECO:0000313" key="6">
    <source>
        <dbReference type="EMBL" id="CAF1174472.1"/>
    </source>
</evidence>
<dbReference type="Pfam" id="PF16076">
    <property type="entry name" value="Acyltransf_C"/>
    <property type="match status" value="1"/>
</dbReference>
<dbReference type="InterPro" id="IPR002123">
    <property type="entry name" value="Plipid/glycerol_acylTrfase"/>
</dbReference>
<comment type="caution">
    <text evidence="6">The sequence shown here is derived from an EMBL/GenBank/DDBJ whole genome shotgun (WGS) entry which is preliminary data.</text>
</comment>
<evidence type="ECO:0000256" key="1">
    <source>
        <dbReference type="ARBA" id="ARBA00008655"/>
    </source>
</evidence>
<accession>A0A814UDX2</accession>
<dbReference type="PANTHER" id="PTHR10983">
    <property type="entry name" value="1-ACYLGLYCEROL-3-PHOSPHATE ACYLTRANSFERASE-RELATED"/>
    <property type="match status" value="1"/>
</dbReference>
<evidence type="ECO:0000256" key="3">
    <source>
        <dbReference type="ARBA" id="ARBA00023315"/>
    </source>
</evidence>
<dbReference type="InterPro" id="IPR032675">
    <property type="entry name" value="LRR_dom_sf"/>
</dbReference>
<keyword evidence="4" id="KW-0472">Membrane</keyword>
<dbReference type="GO" id="GO:0005783">
    <property type="term" value="C:endoplasmic reticulum"/>
    <property type="evidence" value="ECO:0007669"/>
    <property type="project" value="TreeGrafter"/>
</dbReference>
<organism evidence="6 7">
    <name type="scientific">Adineta ricciae</name>
    <name type="common">Rotifer</name>
    <dbReference type="NCBI Taxonomy" id="249248"/>
    <lineage>
        <taxon>Eukaryota</taxon>
        <taxon>Metazoa</taxon>
        <taxon>Spiralia</taxon>
        <taxon>Gnathifera</taxon>
        <taxon>Rotifera</taxon>
        <taxon>Eurotatoria</taxon>
        <taxon>Bdelloidea</taxon>
        <taxon>Adinetida</taxon>
        <taxon>Adinetidae</taxon>
        <taxon>Adineta</taxon>
    </lineage>
</organism>
<keyword evidence="4" id="KW-1133">Transmembrane helix</keyword>
<keyword evidence="2" id="KW-0808">Transferase</keyword>
<proteinExistence type="inferred from homology"/>
<evidence type="ECO:0000313" key="7">
    <source>
        <dbReference type="Proteomes" id="UP000663852"/>
    </source>
</evidence>
<evidence type="ECO:0000256" key="4">
    <source>
        <dbReference type="SAM" id="Phobius"/>
    </source>
</evidence>
<comment type="similarity">
    <text evidence="1">Belongs to the 1-acyl-sn-glycerol-3-phosphate acyltransferase family.</text>
</comment>
<evidence type="ECO:0000256" key="2">
    <source>
        <dbReference type="ARBA" id="ARBA00022679"/>
    </source>
</evidence>
<dbReference type="SUPFAM" id="SSF52047">
    <property type="entry name" value="RNI-like"/>
    <property type="match status" value="1"/>
</dbReference>
<dbReference type="InterPro" id="IPR032098">
    <property type="entry name" value="Acyltransf_C"/>
</dbReference>
<dbReference type="GO" id="GO:0036149">
    <property type="term" value="P:phosphatidylinositol acyl-chain remodeling"/>
    <property type="evidence" value="ECO:0007669"/>
    <property type="project" value="TreeGrafter"/>
</dbReference>
<protein>
    <recommendedName>
        <fullName evidence="5">Phospholipid/glycerol acyltransferase domain-containing protein</fullName>
    </recommendedName>
</protein>
<dbReference type="CDD" id="cd07990">
    <property type="entry name" value="LPLAT_LCLAT1-like"/>
    <property type="match status" value="1"/>
</dbReference>
<dbReference type="OrthoDB" id="186786at2759"/>
<dbReference type="EMBL" id="CAJNOJ010000132">
    <property type="protein sequence ID" value="CAF1174472.1"/>
    <property type="molecule type" value="Genomic_DNA"/>
</dbReference>
<feature type="domain" description="Phospholipid/glycerol acyltransferase" evidence="5">
    <location>
        <begin position="83"/>
        <end position="207"/>
    </location>
</feature>
<keyword evidence="4" id="KW-0812">Transmembrane</keyword>
<dbReference type="PANTHER" id="PTHR10983:SF16">
    <property type="entry name" value="LYSOCARDIOLIPIN ACYLTRANSFERASE 1"/>
    <property type="match status" value="1"/>
</dbReference>
<dbReference type="AlphaFoldDB" id="A0A814UDX2"/>
<dbReference type="SMART" id="SM00563">
    <property type="entry name" value="PlsC"/>
    <property type="match status" value="1"/>
</dbReference>
<dbReference type="SUPFAM" id="SSF69593">
    <property type="entry name" value="Glycerol-3-phosphate (1)-acyltransferase"/>
    <property type="match status" value="1"/>
</dbReference>
<reference evidence="6" key="1">
    <citation type="submission" date="2021-02" db="EMBL/GenBank/DDBJ databases">
        <authorList>
            <person name="Nowell W R."/>
        </authorList>
    </citation>
    <scope>NUCLEOTIDE SEQUENCE</scope>
</reference>
<dbReference type="Pfam" id="PF01553">
    <property type="entry name" value="Acyltransferase"/>
    <property type="match status" value="1"/>
</dbReference>